<protein>
    <submittedName>
        <fullName evidence="2">Uncharacterized protein</fullName>
    </submittedName>
</protein>
<gene>
    <name evidence="2" type="ORF">LCGC14_0758320</name>
</gene>
<comment type="caution">
    <text evidence="2">The sequence shown here is derived from an EMBL/GenBank/DDBJ whole genome shotgun (WGS) entry which is preliminary data.</text>
</comment>
<reference evidence="2" key="1">
    <citation type="journal article" date="2015" name="Nature">
        <title>Complex archaea that bridge the gap between prokaryotes and eukaryotes.</title>
        <authorList>
            <person name="Spang A."/>
            <person name="Saw J.H."/>
            <person name="Jorgensen S.L."/>
            <person name="Zaremba-Niedzwiedzka K."/>
            <person name="Martijn J."/>
            <person name="Lind A.E."/>
            <person name="van Eijk R."/>
            <person name="Schleper C."/>
            <person name="Guy L."/>
            <person name="Ettema T.J."/>
        </authorList>
    </citation>
    <scope>NUCLEOTIDE SEQUENCE</scope>
</reference>
<sequence length="64" mass="7439">MLDFIRGIVRPAITLSGWLFVMALIWKLAEQLTQDAFEAIVFMFIGAMVTVIAYWFNDRSRRTP</sequence>
<accession>A0A0F9Q201</accession>
<evidence type="ECO:0000256" key="1">
    <source>
        <dbReference type="SAM" id="Phobius"/>
    </source>
</evidence>
<evidence type="ECO:0000313" key="2">
    <source>
        <dbReference type="EMBL" id="KKN37945.1"/>
    </source>
</evidence>
<feature type="transmembrane region" description="Helical" evidence="1">
    <location>
        <begin position="35"/>
        <end position="56"/>
    </location>
</feature>
<dbReference type="EMBL" id="LAZR01001860">
    <property type="protein sequence ID" value="KKN37945.1"/>
    <property type="molecule type" value="Genomic_DNA"/>
</dbReference>
<name>A0A0F9Q201_9ZZZZ</name>
<feature type="transmembrane region" description="Helical" evidence="1">
    <location>
        <begin position="12"/>
        <end position="29"/>
    </location>
</feature>
<organism evidence="2">
    <name type="scientific">marine sediment metagenome</name>
    <dbReference type="NCBI Taxonomy" id="412755"/>
    <lineage>
        <taxon>unclassified sequences</taxon>
        <taxon>metagenomes</taxon>
        <taxon>ecological metagenomes</taxon>
    </lineage>
</organism>
<dbReference type="AlphaFoldDB" id="A0A0F9Q201"/>
<keyword evidence="1" id="KW-0812">Transmembrane</keyword>
<keyword evidence="1" id="KW-1133">Transmembrane helix</keyword>
<keyword evidence="1" id="KW-0472">Membrane</keyword>
<proteinExistence type="predicted"/>